<protein>
    <submittedName>
        <fullName evidence="2">LPS chain length-determining protein</fullName>
    </submittedName>
</protein>
<evidence type="ECO:0000313" key="3">
    <source>
        <dbReference type="Proteomes" id="UP001597420"/>
    </source>
</evidence>
<dbReference type="RefSeq" id="WP_379097601.1">
    <property type="nucleotide sequence ID" value="NZ_JBHUFP010000007.1"/>
</dbReference>
<evidence type="ECO:0000256" key="1">
    <source>
        <dbReference type="SAM" id="Phobius"/>
    </source>
</evidence>
<proteinExistence type="predicted"/>
<accession>A0ABW4NUU4</accession>
<evidence type="ECO:0000313" key="2">
    <source>
        <dbReference type="EMBL" id="MFD1806024.1"/>
    </source>
</evidence>
<organism evidence="2 3">
    <name type="scientific">Pasteurella oralis</name>
    <dbReference type="NCBI Taxonomy" id="1071947"/>
    <lineage>
        <taxon>Bacteria</taxon>
        <taxon>Pseudomonadati</taxon>
        <taxon>Pseudomonadota</taxon>
        <taxon>Gammaproteobacteria</taxon>
        <taxon>Pasteurellales</taxon>
        <taxon>Pasteurellaceae</taxon>
        <taxon>Pasteurella</taxon>
    </lineage>
</organism>
<keyword evidence="1" id="KW-0812">Transmembrane</keyword>
<reference evidence="3" key="1">
    <citation type="journal article" date="2019" name="Int. J. Syst. Evol. Microbiol.">
        <title>The Global Catalogue of Microorganisms (GCM) 10K type strain sequencing project: providing services to taxonomists for standard genome sequencing and annotation.</title>
        <authorList>
            <consortium name="The Broad Institute Genomics Platform"/>
            <consortium name="The Broad Institute Genome Sequencing Center for Infectious Disease"/>
            <person name="Wu L."/>
            <person name="Ma J."/>
        </authorList>
    </citation>
    <scope>NUCLEOTIDE SEQUENCE [LARGE SCALE GENOMIC DNA]</scope>
    <source>
        <strain evidence="3">CCM 7950</strain>
    </source>
</reference>
<keyword evidence="1" id="KW-0472">Membrane</keyword>
<feature type="transmembrane region" description="Helical" evidence="1">
    <location>
        <begin position="249"/>
        <end position="268"/>
    </location>
</feature>
<dbReference type="Proteomes" id="UP001597420">
    <property type="component" value="Unassembled WGS sequence"/>
</dbReference>
<dbReference type="EMBL" id="JBHUFP010000007">
    <property type="protein sequence ID" value="MFD1806024.1"/>
    <property type="molecule type" value="Genomic_DNA"/>
</dbReference>
<gene>
    <name evidence="2" type="ORF">ACFSAV_06495</name>
</gene>
<name>A0ABW4NUU4_9PAST</name>
<dbReference type="SUPFAM" id="SSF160355">
    <property type="entry name" value="Bacterial polysaccharide co-polymerase-like"/>
    <property type="match status" value="1"/>
</dbReference>
<sequence>MTQTENFEKIDRTLLKNLFSIIGVTVLGAVIAYGSSFSVSKSWIVEAKVERPDVVSLGNYYSLSSTYQFIKNKDNVLDDTEIVYNEFTRQLISENRIRYFWQTSEYYKQKQTGETHIDLALLEKLVSSIKFQMANSNEFADTVSLELENPKLATELLATFVDYVNQETRKVVYSNLITQWKVVFERVKNATEFNLGRNAQSVVDSTQDWQGKLQMMRAVSPLDEQFTAYRYAKQPTQPIKPVSPNRLCWGIYGALIGFFFALLFLLIFNSRKNNQTALN</sequence>
<keyword evidence="3" id="KW-1185">Reference proteome</keyword>
<feature type="transmembrane region" description="Helical" evidence="1">
    <location>
        <begin position="14"/>
        <end position="34"/>
    </location>
</feature>
<dbReference type="Gene3D" id="3.30.1890.10">
    <property type="entry name" value="FepE-like"/>
    <property type="match status" value="1"/>
</dbReference>
<keyword evidence="1" id="KW-1133">Transmembrane helix</keyword>
<comment type="caution">
    <text evidence="2">The sequence shown here is derived from an EMBL/GenBank/DDBJ whole genome shotgun (WGS) entry which is preliminary data.</text>
</comment>